<accession>A7F9W6</accession>
<reference evidence="2" key="1">
    <citation type="journal article" date="2011" name="PLoS Genet.">
        <title>Genomic analysis of the necrotrophic fungal pathogens Sclerotinia sclerotiorum and Botrytis cinerea.</title>
        <authorList>
            <person name="Amselem J."/>
            <person name="Cuomo C.A."/>
            <person name="van Kan J.A."/>
            <person name="Viaud M."/>
            <person name="Benito E.P."/>
            <person name="Couloux A."/>
            <person name="Coutinho P.M."/>
            <person name="de Vries R.P."/>
            <person name="Dyer P.S."/>
            <person name="Fillinger S."/>
            <person name="Fournier E."/>
            <person name="Gout L."/>
            <person name="Hahn M."/>
            <person name="Kohn L."/>
            <person name="Lapalu N."/>
            <person name="Plummer K.M."/>
            <person name="Pradier J.M."/>
            <person name="Quevillon E."/>
            <person name="Sharon A."/>
            <person name="Simon A."/>
            <person name="ten Have A."/>
            <person name="Tudzynski B."/>
            <person name="Tudzynski P."/>
            <person name="Wincker P."/>
            <person name="Andrew M."/>
            <person name="Anthouard V."/>
            <person name="Beever R.E."/>
            <person name="Beffa R."/>
            <person name="Benoit I."/>
            <person name="Bouzid O."/>
            <person name="Brault B."/>
            <person name="Chen Z."/>
            <person name="Choquer M."/>
            <person name="Collemare J."/>
            <person name="Cotton P."/>
            <person name="Danchin E.G."/>
            <person name="Da Silva C."/>
            <person name="Gautier A."/>
            <person name="Giraud C."/>
            <person name="Giraud T."/>
            <person name="Gonzalez C."/>
            <person name="Grossetete S."/>
            <person name="Guldener U."/>
            <person name="Henrissat B."/>
            <person name="Howlett B.J."/>
            <person name="Kodira C."/>
            <person name="Kretschmer M."/>
            <person name="Lappartient A."/>
            <person name="Leroch M."/>
            <person name="Levis C."/>
            <person name="Mauceli E."/>
            <person name="Neuveglise C."/>
            <person name="Oeser B."/>
            <person name="Pearson M."/>
            <person name="Poulain J."/>
            <person name="Poussereau N."/>
            <person name="Quesneville H."/>
            <person name="Rascle C."/>
            <person name="Schumacher J."/>
            <person name="Segurens B."/>
            <person name="Sexton A."/>
            <person name="Silva E."/>
            <person name="Sirven C."/>
            <person name="Soanes D.M."/>
            <person name="Talbot N.J."/>
            <person name="Templeton M."/>
            <person name="Yandava C."/>
            <person name="Yarden O."/>
            <person name="Zeng Q."/>
            <person name="Rollins J.A."/>
            <person name="Lebrun M.H."/>
            <person name="Dickman M."/>
        </authorList>
    </citation>
    <scope>NUCLEOTIDE SEQUENCE [LARGE SCALE GENOMIC DNA]</scope>
    <source>
        <strain evidence="2">ATCC 18683 / 1980 / Ss-1</strain>
    </source>
</reference>
<dbReference type="RefSeq" id="XP_001584628.1">
    <property type="nucleotide sequence ID" value="XM_001584578.1"/>
</dbReference>
<keyword evidence="2" id="KW-1185">Reference proteome</keyword>
<dbReference type="InParanoid" id="A7F9W6"/>
<protein>
    <submittedName>
        <fullName evidence="1">Uncharacterized protein</fullName>
    </submittedName>
</protein>
<name>A7F9W6_SCLS1</name>
<sequence length="47" mass="5194">MGKEILDAAKDAYSISEGIRSNKEKVGKMTLENKRVLFYLCAKGASE</sequence>
<evidence type="ECO:0000313" key="2">
    <source>
        <dbReference type="Proteomes" id="UP000001312"/>
    </source>
</evidence>
<dbReference type="GeneID" id="5480715"/>
<gene>
    <name evidence="1" type="ORF">SS1G_14397</name>
</gene>
<proteinExistence type="predicted"/>
<dbReference type="AlphaFoldDB" id="A7F9W6"/>
<evidence type="ECO:0000313" key="1">
    <source>
        <dbReference type="EMBL" id="EDO00527.1"/>
    </source>
</evidence>
<organism evidence="1 2">
    <name type="scientific">Sclerotinia sclerotiorum (strain ATCC 18683 / 1980 / Ss-1)</name>
    <name type="common">White mold</name>
    <name type="synonym">Whetzelinia sclerotiorum</name>
    <dbReference type="NCBI Taxonomy" id="665079"/>
    <lineage>
        <taxon>Eukaryota</taxon>
        <taxon>Fungi</taxon>
        <taxon>Dikarya</taxon>
        <taxon>Ascomycota</taxon>
        <taxon>Pezizomycotina</taxon>
        <taxon>Leotiomycetes</taxon>
        <taxon>Helotiales</taxon>
        <taxon>Sclerotiniaceae</taxon>
        <taxon>Sclerotinia</taxon>
    </lineage>
</organism>
<dbReference type="KEGG" id="ssl:SS1G_14397"/>
<dbReference type="HOGENOM" id="CLU_3175679_0_0_1"/>
<dbReference type="EMBL" id="CH476653">
    <property type="protein sequence ID" value="EDO00527.1"/>
    <property type="molecule type" value="Genomic_DNA"/>
</dbReference>
<dbReference type="Proteomes" id="UP000001312">
    <property type="component" value="Unassembled WGS sequence"/>
</dbReference>